<name>A0ABU7VLZ3_9BACL</name>
<protein>
    <submittedName>
        <fullName evidence="1">DinB family protein</fullName>
    </submittedName>
</protein>
<organism evidence="1 2">
    <name type="scientific">Paenibacillus haidiansis</name>
    <dbReference type="NCBI Taxonomy" id="1574488"/>
    <lineage>
        <taxon>Bacteria</taxon>
        <taxon>Bacillati</taxon>
        <taxon>Bacillota</taxon>
        <taxon>Bacilli</taxon>
        <taxon>Bacillales</taxon>
        <taxon>Paenibacillaceae</taxon>
        <taxon>Paenibacillus</taxon>
    </lineage>
</organism>
<dbReference type="InterPro" id="IPR034660">
    <property type="entry name" value="DinB/YfiT-like"/>
</dbReference>
<keyword evidence="2" id="KW-1185">Reference proteome</keyword>
<evidence type="ECO:0000313" key="1">
    <source>
        <dbReference type="EMBL" id="MEF2964789.1"/>
    </source>
</evidence>
<accession>A0ABU7VLZ3</accession>
<comment type="caution">
    <text evidence="1">The sequence shown here is derived from an EMBL/GenBank/DDBJ whole genome shotgun (WGS) entry which is preliminary data.</text>
</comment>
<reference evidence="1 2" key="1">
    <citation type="submission" date="2024-02" db="EMBL/GenBank/DDBJ databases">
        <title>A nitrogen-fixing paenibacillus bacterium.</title>
        <authorList>
            <person name="Zhang W.L."/>
            <person name="Chen S.F."/>
        </authorList>
    </citation>
    <scope>NUCLEOTIDE SEQUENCE [LARGE SCALE GENOMIC DNA]</scope>
    <source>
        <strain evidence="1 2">M1</strain>
    </source>
</reference>
<dbReference type="EMBL" id="JAZHPZ010000001">
    <property type="protein sequence ID" value="MEF2964789.1"/>
    <property type="molecule type" value="Genomic_DNA"/>
</dbReference>
<evidence type="ECO:0000313" key="2">
    <source>
        <dbReference type="Proteomes" id="UP001306950"/>
    </source>
</evidence>
<dbReference type="Proteomes" id="UP001306950">
    <property type="component" value="Unassembled WGS sequence"/>
</dbReference>
<proteinExistence type="predicted"/>
<dbReference type="Gene3D" id="1.20.120.450">
    <property type="entry name" value="dinb family like domain"/>
    <property type="match status" value="1"/>
</dbReference>
<dbReference type="SUPFAM" id="SSF109854">
    <property type="entry name" value="DinB/YfiT-like putative metalloenzymes"/>
    <property type="match status" value="1"/>
</dbReference>
<sequence>MKIILSEQPVALERYEQDEWVKIHDYQNSYSKAELLALWQQLNNQILITLQHAGERGMCKSCILADGGEVTLGWLYNDYLQHLNHHLDQIKQR</sequence>
<gene>
    <name evidence="1" type="ORF">V3851_03025</name>
</gene>